<keyword evidence="3 5" id="KW-1133">Transmembrane helix</keyword>
<dbReference type="EMBL" id="PDUG01000004">
    <property type="protein sequence ID" value="PIC35821.1"/>
    <property type="molecule type" value="Genomic_DNA"/>
</dbReference>
<dbReference type="OrthoDB" id="342281at2759"/>
<reference evidence="8" key="1">
    <citation type="submission" date="2017-10" db="EMBL/GenBank/DDBJ databases">
        <title>Rapid genome shrinkage in a self-fertile nematode reveals novel sperm competition proteins.</title>
        <authorList>
            <person name="Yin D."/>
            <person name="Schwarz E.M."/>
            <person name="Thomas C.G."/>
            <person name="Felde R.L."/>
            <person name="Korf I.F."/>
            <person name="Cutter A.D."/>
            <person name="Schartner C.M."/>
            <person name="Ralston E.J."/>
            <person name="Meyer B.J."/>
            <person name="Haag E.S."/>
        </authorList>
    </citation>
    <scope>NUCLEOTIDE SEQUENCE [LARGE SCALE GENOMIC DNA]</scope>
    <source>
        <strain evidence="8">JU1422</strain>
    </source>
</reference>
<evidence type="ECO:0000256" key="1">
    <source>
        <dbReference type="ARBA" id="ARBA00004370"/>
    </source>
</evidence>
<keyword evidence="8" id="KW-1185">Reference proteome</keyword>
<dbReference type="PANTHER" id="PTHR12911">
    <property type="entry name" value="SAD1/UNC-84-LIKE PROTEIN-RELATED"/>
    <property type="match status" value="1"/>
</dbReference>
<evidence type="ECO:0000256" key="2">
    <source>
        <dbReference type="ARBA" id="ARBA00022692"/>
    </source>
</evidence>
<evidence type="ECO:0000256" key="3">
    <source>
        <dbReference type="ARBA" id="ARBA00022989"/>
    </source>
</evidence>
<dbReference type="Gene3D" id="2.60.120.260">
    <property type="entry name" value="Galactose-binding domain-like"/>
    <property type="match status" value="1"/>
</dbReference>
<keyword evidence="4 5" id="KW-0472">Membrane</keyword>
<dbReference type="GO" id="GO:0034993">
    <property type="term" value="C:meiotic nuclear membrane microtubule tethering complex"/>
    <property type="evidence" value="ECO:0007669"/>
    <property type="project" value="TreeGrafter"/>
</dbReference>
<evidence type="ECO:0000256" key="5">
    <source>
        <dbReference type="SAM" id="Phobius"/>
    </source>
</evidence>
<dbReference type="InterPro" id="IPR012919">
    <property type="entry name" value="SUN_dom"/>
</dbReference>
<feature type="domain" description="SUN" evidence="6">
    <location>
        <begin position="144"/>
        <end position="304"/>
    </location>
</feature>
<comment type="caution">
    <text evidence="7">The sequence shown here is derived from an EMBL/GenBank/DDBJ whole genome shotgun (WGS) entry which is preliminary data.</text>
</comment>
<evidence type="ECO:0000313" key="7">
    <source>
        <dbReference type="EMBL" id="PIC35821.1"/>
    </source>
</evidence>
<dbReference type="Proteomes" id="UP000230233">
    <property type="component" value="Chromosome IV"/>
</dbReference>
<dbReference type="GO" id="GO:0043495">
    <property type="term" value="F:protein-membrane adaptor activity"/>
    <property type="evidence" value="ECO:0007669"/>
    <property type="project" value="TreeGrafter"/>
</dbReference>
<dbReference type="InterPro" id="IPR045119">
    <property type="entry name" value="SUN1-5"/>
</dbReference>
<protein>
    <recommendedName>
        <fullName evidence="6">SUN domain-containing protein</fullName>
    </recommendedName>
</protein>
<accession>A0A2G5U8Y6</accession>
<evidence type="ECO:0000313" key="8">
    <source>
        <dbReference type="Proteomes" id="UP000230233"/>
    </source>
</evidence>
<comment type="subcellular location">
    <subcellularLocation>
        <location evidence="1">Membrane</location>
    </subcellularLocation>
</comment>
<organism evidence="7 8">
    <name type="scientific">Caenorhabditis nigoni</name>
    <dbReference type="NCBI Taxonomy" id="1611254"/>
    <lineage>
        <taxon>Eukaryota</taxon>
        <taxon>Metazoa</taxon>
        <taxon>Ecdysozoa</taxon>
        <taxon>Nematoda</taxon>
        <taxon>Chromadorea</taxon>
        <taxon>Rhabditida</taxon>
        <taxon>Rhabditina</taxon>
        <taxon>Rhabditomorpha</taxon>
        <taxon>Rhabditoidea</taxon>
        <taxon>Rhabditidae</taxon>
        <taxon>Peloderinae</taxon>
        <taxon>Caenorhabditis</taxon>
    </lineage>
</organism>
<sequence length="408" mass="46975">MFPSTNRTNHNSGSSSLIHTRNTFEIEEPSTNTKIWYQWLSIRIRQYMILEIFFVISLIMNLYRLQTISNQNDLVLGTDISPSDNTEPLEQSIANILKTMKFPTQDDSTDKVEPIIIPQMNQSISESAESPLKVPISNELFRFNAADYLRGATVDMDHSSSSNLNPIIGYDQTNLVLLDRPQPPADKAWCSNAENPVLTINLAKYIKPISVSYQHSKWNGAIPNGAPKIYDVVACLDFYCEKWKPLVSNCEYSQNDSNEAEQMCNISTHLDVPLIGKVQFRFRENYGDTKMICVHLVRVYGETTTPLKIEQKSLESEEICTDLRWYYHNSYFKYTWTDKNCSVLYENSCCSECPECCQECLISDYNKYTFGYICLGIFFGIVVLFFVFLVYKICEPAIETALWRARNR</sequence>
<proteinExistence type="predicted"/>
<evidence type="ECO:0000259" key="6">
    <source>
        <dbReference type="PROSITE" id="PS51469"/>
    </source>
</evidence>
<dbReference type="PROSITE" id="PS51469">
    <property type="entry name" value="SUN"/>
    <property type="match status" value="1"/>
</dbReference>
<dbReference type="Pfam" id="PF07738">
    <property type="entry name" value="Sad1_UNC"/>
    <property type="match status" value="1"/>
</dbReference>
<name>A0A2G5U8Y6_9PELO</name>
<gene>
    <name evidence="7" type="primary">Cnig_chr_IV.g15052</name>
    <name evidence="7" type="ORF">B9Z55_015052</name>
</gene>
<evidence type="ECO:0000256" key="4">
    <source>
        <dbReference type="ARBA" id="ARBA00023136"/>
    </source>
</evidence>
<keyword evidence="2 5" id="KW-0812">Transmembrane</keyword>
<dbReference type="PANTHER" id="PTHR12911:SF2">
    <property type="entry name" value="SUN DOMAIN-CONTAINING PROTEIN 1"/>
    <property type="match status" value="1"/>
</dbReference>
<dbReference type="AlphaFoldDB" id="A0A2G5U8Y6"/>
<dbReference type="FunFam" id="2.60.120.260:FF:000158">
    <property type="entry name" value="Protein CBG16940"/>
    <property type="match status" value="1"/>
</dbReference>
<feature type="transmembrane region" description="Helical" evidence="5">
    <location>
        <begin position="370"/>
        <end position="391"/>
    </location>
</feature>
<dbReference type="STRING" id="1611254.A0A2G5U8Y6"/>